<reference evidence="1" key="1">
    <citation type="journal article" date="2024" name="J. Gen. Virol.">
        <title>Novel phages of Pseudomonas syringae unveil numerous potential auxiliary metabolic genes.</title>
        <authorList>
            <person name="Feltin C."/>
            <person name="Garneau J.R."/>
            <person name="Morris C.E."/>
            <person name="Berard A."/>
            <person name="Torres-Barcelo C."/>
        </authorList>
    </citation>
    <scope>NUCLEOTIDE SEQUENCE</scope>
</reference>
<evidence type="ECO:0000313" key="1">
    <source>
        <dbReference type="EMBL" id="XAI70475.1"/>
    </source>
</evidence>
<dbReference type="GO" id="GO:0016829">
    <property type="term" value="F:lyase activity"/>
    <property type="evidence" value="ECO:0007669"/>
    <property type="project" value="UniProtKB-KW"/>
</dbReference>
<keyword evidence="1" id="KW-0456">Lyase</keyword>
<dbReference type="InterPro" id="IPR011050">
    <property type="entry name" value="Pectin_lyase_fold/virulence"/>
</dbReference>
<gene>
    <name evidence="1" type="ORF">Lyrsu02_00012</name>
</gene>
<accession>A0AAU6W1B9</accession>
<name>A0AAU6W1B9_9VIRU</name>
<dbReference type="InterPro" id="IPR012334">
    <property type="entry name" value="Pectin_lyas_fold"/>
</dbReference>
<dbReference type="EMBL" id="PP179324">
    <property type="protein sequence ID" value="XAI70475.1"/>
    <property type="molecule type" value="Genomic_DNA"/>
</dbReference>
<proteinExistence type="predicted"/>
<dbReference type="SUPFAM" id="SSF51126">
    <property type="entry name" value="Pectin lyase-like"/>
    <property type="match status" value="1"/>
</dbReference>
<protein>
    <submittedName>
        <fullName evidence="1">Particle-associated lyase</fullName>
    </submittedName>
</protein>
<sequence length="729" mass="78920">MRTKPKRLPQRLVVVAQEYAYQAQKAAAAAGGGGSNVEALGVFNGQIYGIVGGSEDMSSAMIRGLQAVREAGGGVLVCRAQEGQVLKIDNAVNIESNDTTMIFESPIEFGPLGYVRFNGRLAELYRPGQSEAGKLSANTYARASDGRMVLPMNPLSVLYYQVGDRITLRGQNDKNGAALQKQVTSIIEINGNEIVCADEPDYTFQPTYPNSQWPPDLTTGTTVIASVYSYMTADSVTRTDTVTVADNSFFKVGDLCYISDSRTEADFMAPEPSRLFSQANMEIYRIVGLNMTGPNTITFERELLRDYLMSFKAGVTKMDPVINSHIIANQKVTWPTPQDSRKVHSFAANYGSGCTIKVANAQGKTGKLGASARIAYSYNCHIYDSNCYDAYRFESAEGYGLTLYYSTFCSIRNCQVAGMRHNYLLQTCTSCDITDNVSSDDYISGIDLHGAASINSRIARNRVGRSRNFAPGVTNGGGIRNGNTAHTLGDHGTIIEENIVEGYNYSNLMDAIDVSPSSQGVIIRGNTIVDCWNGVKHYPVGSQIGVQQVTKLLIVDGNTFTRCQVPTNFQSKSNSVVQEVVFTNNKSINNLKNFELKGIPKVRAYNNQVIAPTQGDGTAYAFEFDTIDDLQAYGNVCGGTDRGIRISSVTAGNVVRNFCQDVRLQQWQTNVINSPNVVLSLNGNEAGGGAGTVKSVQGQTPDAAGNVVLTAVYGDPTIDFMAAYLAAKQ</sequence>
<organism evidence="1">
    <name type="scientific">Pseudomonas phage Lyrsu02</name>
    <dbReference type="NCBI Taxonomy" id="3138539"/>
    <lineage>
        <taxon>Viruses</taxon>
    </lineage>
</organism>
<dbReference type="Gene3D" id="2.160.20.10">
    <property type="entry name" value="Single-stranded right-handed beta-helix, Pectin lyase-like"/>
    <property type="match status" value="1"/>
</dbReference>